<keyword evidence="4" id="KW-0067">ATP-binding</keyword>
<dbReference type="InterPro" id="IPR001412">
    <property type="entry name" value="aa-tRNA-synth_I_CS"/>
</dbReference>
<evidence type="ECO:0000313" key="11">
    <source>
        <dbReference type="EMBL" id="CAB4851232.1"/>
    </source>
</evidence>
<dbReference type="InterPro" id="IPR014729">
    <property type="entry name" value="Rossmann-like_a/b/a_fold"/>
</dbReference>
<dbReference type="PROSITE" id="PS00178">
    <property type="entry name" value="AA_TRNA_LIGASE_I"/>
    <property type="match status" value="1"/>
</dbReference>
<dbReference type="GO" id="GO:0005524">
    <property type="term" value="F:ATP binding"/>
    <property type="evidence" value="ECO:0007669"/>
    <property type="project" value="UniProtKB-KW"/>
</dbReference>
<evidence type="ECO:0000256" key="9">
    <source>
        <dbReference type="ARBA" id="ARBA00048248"/>
    </source>
</evidence>
<organism evidence="11">
    <name type="scientific">freshwater metagenome</name>
    <dbReference type="NCBI Taxonomy" id="449393"/>
    <lineage>
        <taxon>unclassified sequences</taxon>
        <taxon>metagenomes</taxon>
        <taxon>ecological metagenomes</taxon>
    </lineage>
</organism>
<keyword evidence="7" id="KW-0030">Aminoacyl-tRNA synthetase</keyword>
<evidence type="ECO:0000256" key="7">
    <source>
        <dbReference type="ARBA" id="ARBA00023146"/>
    </source>
</evidence>
<dbReference type="CDD" id="cd00805">
    <property type="entry name" value="TyrRS_core"/>
    <property type="match status" value="1"/>
</dbReference>
<name>A0A6J7BZH3_9ZZZZ</name>
<dbReference type="Pfam" id="PF00579">
    <property type="entry name" value="tRNA-synt_1b"/>
    <property type="match status" value="1"/>
</dbReference>
<dbReference type="Pfam" id="PF22421">
    <property type="entry name" value="SYY_C-terminal"/>
    <property type="match status" value="1"/>
</dbReference>
<dbReference type="PROSITE" id="PS50889">
    <property type="entry name" value="S4"/>
    <property type="match status" value="1"/>
</dbReference>
<protein>
    <recommendedName>
        <fullName evidence="1">tyrosine--tRNA ligase</fullName>
        <ecNumber evidence="1">6.1.1.1</ecNumber>
    </recommendedName>
    <alternativeName>
        <fullName evidence="8">Tyrosyl-tRNA synthetase</fullName>
    </alternativeName>
</protein>
<keyword evidence="3" id="KW-0547">Nucleotide-binding</keyword>
<evidence type="ECO:0000256" key="8">
    <source>
        <dbReference type="ARBA" id="ARBA00033323"/>
    </source>
</evidence>
<gene>
    <name evidence="11" type="ORF">UFOPK3278_01432</name>
</gene>
<dbReference type="PRINTS" id="PR01040">
    <property type="entry name" value="TRNASYNTHTYR"/>
</dbReference>
<dbReference type="InterPro" id="IPR002305">
    <property type="entry name" value="aa-tRNA-synth_Ic"/>
</dbReference>
<keyword evidence="2" id="KW-0436">Ligase</keyword>
<evidence type="ECO:0000259" key="10">
    <source>
        <dbReference type="SMART" id="SM00363"/>
    </source>
</evidence>
<keyword evidence="5" id="KW-0694">RNA-binding</keyword>
<proteinExistence type="inferred from homology"/>
<sequence length="435" mass="46317">MVASHRSKLLADFDQRGLIHEVSAGLDERLVASPSIAAYIGFDPSADSLHVGHLMGVLALRRLQLHGGRPIALVGGGTGMIGDPSGRSAERNLLDRATLDANRASIGGQLGRLLDFSGASGALLLDNLEWLGELGMIDFLRDTGKHLTISYMLAKDSVKSRLEGGLSFTEFSYMLLQSYDFLMLRKLHGVELQMGGSDQWGNITAGSELIRRVDGDGREGAPLAFGLCYPLLLAKSGEKFGKTAEGAVWLSAERTSPFAFRQFFMDQPDEQLAELLNRLTLDTTESINELLVDHAKNPGARTGQRRLATAVTTLVHGESEELRAHAVAETLFGGPDGRGSDPRALDVAGLAILAAELPTAPLPAGADATLLDLVTAAGFATSKSEARRLVEQGGVSVNGETAGDPAASLSSFTRLADGSLLLRKGRRDYRMLRAG</sequence>
<dbReference type="InterPro" id="IPR024107">
    <property type="entry name" value="Tyr-tRNA-ligase_bac_1"/>
</dbReference>
<accession>A0A6J7BZH3</accession>
<dbReference type="CDD" id="cd00165">
    <property type="entry name" value="S4"/>
    <property type="match status" value="1"/>
</dbReference>
<dbReference type="PANTHER" id="PTHR11766:SF0">
    <property type="entry name" value="TYROSINE--TRNA LIGASE, MITOCHONDRIAL"/>
    <property type="match status" value="1"/>
</dbReference>
<evidence type="ECO:0000256" key="5">
    <source>
        <dbReference type="ARBA" id="ARBA00022884"/>
    </source>
</evidence>
<dbReference type="SMART" id="SM00363">
    <property type="entry name" value="S4"/>
    <property type="match status" value="1"/>
</dbReference>
<dbReference type="InterPro" id="IPR036986">
    <property type="entry name" value="S4_RNA-bd_sf"/>
</dbReference>
<dbReference type="InterPro" id="IPR002942">
    <property type="entry name" value="S4_RNA-bd"/>
</dbReference>
<dbReference type="InterPro" id="IPR024088">
    <property type="entry name" value="Tyr-tRNA-ligase_bac-type"/>
</dbReference>
<dbReference type="InterPro" id="IPR054608">
    <property type="entry name" value="SYY-like_C"/>
</dbReference>
<dbReference type="SUPFAM" id="SSF55174">
    <property type="entry name" value="Alpha-L RNA-binding motif"/>
    <property type="match status" value="1"/>
</dbReference>
<dbReference type="Gene3D" id="3.10.290.10">
    <property type="entry name" value="RNA-binding S4 domain"/>
    <property type="match status" value="1"/>
</dbReference>
<evidence type="ECO:0000256" key="2">
    <source>
        <dbReference type="ARBA" id="ARBA00022598"/>
    </source>
</evidence>
<evidence type="ECO:0000256" key="6">
    <source>
        <dbReference type="ARBA" id="ARBA00022917"/>
    </source>
</evidence>
<dbReference type="Gene3D" id="1.10.240.10">
    <property type="entry name" value="Tyrosyl-Transfer RNA Synthetase"/>
    <property type="match status" value="1"/>
</dbReference>
<keyword evidence="6" id="KW-0648">Protein biosynthesis</keyword>
<dbReference type="FunFam" id="1.10.240.10:FF:000001">
    <property type="entry name" value="Tyrosine--tRNA ligase"/>
    <property type="match status" value="1"/>
</dbReference>
<dbReference type="GO" id="GO:0003723">
    <property type="term" value="F:RNA binding"/>
    <property type="evidence" value="ECO:0007669"/>
    <property type="project" value="UniProtKB-KW"/>
</dbReference>
<dbReference type="NCBIfam" id="TIGR00234">
    <property type="entry name" value="tyrS"/>
    <property type="match status" value="1"/>
</dbReference>
<dbReference type="SUPFAM" id="SSF52374">
    <property type="entry name" value="Nucleotidylyl transferase"/>
    <property type="match status" value="1"/>
</dbReference>
<dbReference type="EMBL" id="CAFBIX010000101">
    <property type="protein sequence ID" value="CAB4851232.1"/>
    <property type="molecule type" value="Genomic_DNA"/>
</dbReference>
<evidence type="ECO:0000256" key="3">
    <source>
        <dbReference type="ARBA" id="ARBA00022741"/>
    </source>
</evidence>
<dbReference type="AlphaFoldDB" id="A0A6J7BZH3"/>
<dbReference type="GO" id="GO:0004831">
    <property type="term" value="F:tyrosine-tRNA ligase activity"/>
    <property type="evidence" value="ECO:0007669"/>
    <property type="project" value="UniProtKB-EC"/>
</dbReference>
<evidence type="ECO:0000256" key="4">
    <source>
        <dbReference type="ARBA" id="ARBA00022840"/>
    </source>
</evidence>
<dbReference type="GO" id="GO:0006437">
    <property type="term" value="P:tyrosyl-tRNA aminoacylation"/>
    <property type="evidence" value="ECO:0007669"/>
    <property type="project" value="InterPro"/>
</dbReference>
<dbReference type="HAMAP" id="MF_02006">
    <property type="entry name" value="Tyr_tRNA_synth_type1"/>
    <property type="match status" value="1"/>
</dbReference>
<comment type="catalytic activity">
    <reaction evidence="9">
        <text>tRNA(Tyr) + L-tyrosine + ATP = L-tyrosyl-tRNA(Tyr) + AMP + diphosphate + H(+)</text>
        <dbReference type="Rhea" id="RHEA:10220"/>
        <dbReference type="Rhea" id="RHEA-COMP:9706"/>
        <dbReference type="Rhea" id="RHEA-COMP:9707"/>
        <dbReference type="ChEBI" id="CHEBI:15378"/>
        <dbReference type="ChEBI" id="CHEBI:30616"/>
        <dbReference type="ChEBI" id="CHEBI:33019"/>
        <dbReference type="ChEBI" id="CHEBI:58315"/>
        <dbReference type="ChEBI" id="CHEBI:78442"/>
        <dbReference type="ChEBI" id="CHEBI:78536"/>
        <dbReference type="ChEBI" id="CHEBI:456215"/>
        <dbReference type="EC" id="6.1.1.1"/>
    </reaction>
</comment>
<evidence type="ECO:0000256" key="1">
    <source>
        <dbReference type="ARBA" id="ARBA00013160"/>
    </source>
</evidence>
<dbReference type="EC" id="6.1.1.1" evidence="1"/>
<dbReference type="Gene3D" id="3.40.50.620">
    <property type="entry name" value="HUPs"/>
    <property type="match status" value="1"/>
</dbReference>
<feature type="domain" description="RNA-binding S4" evidence="10">
    <location>
        <begin position="369"/>
        <end position="426"/>
    </location>
</feature>
<reference evidence="11" key="1">
    <citation type="submission" date="2020-05" db="EMBL/GenBank/DDBJ databases">
        <authorList>
            <person name="Chiriac C."/>
            <person name="Salcher M."/>
            <person name="Ghai R."/>
            <person name="Kavagutti S V."/>
        </authorList>
    </citation>
    <scope>NUCLEOTIDE SEQUENCE</scope>
</reference>
<dbReference type="PANTHER" id="PTHR11766">
    <property type="entry name" value="TYROSYL-TRNA SYNTHETASE"/>
    <property type="match status" value="1"/>
</dbReference>
<dbReference type="InterPro" id="IPR002307">
    <property type="entry name" value="Tyr-tRNA-ligase"/>
</dbReference>
<dbReference type="GO" id="GO:0005829">
    <property type="term" value="C:cytosol"/>
    <property type="evidence" value="ECO:0007669"/>
    <property type="project" value="TreeGrafter"/>
</dbReference>